<organism evidence="9 10">
    <name type="scientific">Pyrodictium occultum</name>
    <dbReference type="NCBI Taxonomy" id="2309"/>
    <lineage>
        <taxon>Archaea</taxon>
        <taxon>Thermoproteota</taxon>
        <taxon>Thermoprotei</taxon>
        <taxon>Desulfurococcales</taxon>
        <taxon>Pyrodictiaceae</taxon>
        <taxon>Pyrodictium</taxon>
    </lineage>
</organism>
<evidence type="ECO:0000259" key="7">
    <source>
        <dbReference type="Pfam" id="PF00361"/>
    </source>
</evidence>
<feature type="transmembrane region" description="Helical" evidence="6">
    <location>
        <begin position="469"/>
        <end position="494"/>
    </location>
</feature>
<dbReference type="GO" id="GO:0005886">
    <property type="term" value="C:plasma membrane"/>
    <property type="evidence" value="ECO:0007669"/>
    <property type="project" value="UniProtKB-SubCell"/>
</dbReference>
<dbReference type="STRING" id="2309.CF15_04650"/>
<dbReference type="InterPro" id="IPR001750">
    <property type="entry name" value="ND/Mrp_TM"/>
</dbReference>
<comment type="subcellular location">
    <subcellularLocation>
        <location evidence="1">Cell membrane</location>
        <topology evidence="1">Multi-pass membrane protein</topology>
    </subcellularLocation>
</comment>
<feature type="transmembrane region" description="Helical" evidence="6">
    <location>
        <begin position="283"/>
        <end position="308"/>
    </location>
</feature>
<dbReference type="Proteomes" id="UP000053352">
    <property type="component" value="Unassembled WGS sequence"/>
</dbReference>
<feature type="transmembrane region" description="Helical" evidence="6">
    <location>
        <begin position="14"/>
        <end position="34"/>
    </location>
</feature>
<dbReference type="GO" id="GO:0008137">
    <property type="term" value="F:NADH dehydrogenase (ubiquinone) activity"/>
    <property type="evidence" value="ECO:0007669"/>
    <property type="project" value="InterPro"/>
</dbReference>
<feature type="domain" description="NADH:quinone oxidoreductase/Mrp antiporter transmembrane" evidence="7">
    <location>
        <begin position="148"/>
        <end position="423"/>
    </location>
</feature>
<evidence type="ECO:0008006" key="11">
    <source>
        <dbReference type="Google" id="ProtNLM"/>
    </source>
</evidence>
<evidence type="ECO:0000256" key="3">
    <source>
        <dbReference type="ARBA" id="ARBA00022692"/>
    </source>
</evidence>
<reference evidence="9 10" key="1">
    <citation type="submission" date="2015-11" db="EMBL/GenBank/DDBJ databases">
        <title>Genome sequence of Pyrodictium occultum PL-19, a marine hyperthermophilic archaeon isolated from Volcano, Italy.</title>
        <authorList>
            <person name="Utturkar S."/>
            <person name="Huber H."/>
            <person name="Leptihn S."/>
            <person name="Brown S."/>
            <person name="Stetter K.O."/>
            <person name="Podar M."/>
        </authorList>
    </citation>
    <scope>NUCLEOTIDE SEQUENCE [LARGE SCALE GENOMIC DNA]</scope>
    <source>
        <strain evidence="9 10">PL-19</strain>
    </source>
</reference>
<feature type="transmembrane region" description="Helical" evidence="6">
    <location>
        <begin position="256"/>
        <end position="277"/>
    </location>
</feature>
<evidence type="ECO:0000256" key="2">
    <source>
        <dbReference type="ARBA" id="ARBA00022475"/>
    </source>
</evidence>
<sequence>MKGLMEETGLGLPLLWASVAAPAIAGTVSGLYASRIGRRGHVLLNSGSWLISLLLLLPPAAAALGGRVVLDPLWARVPGVGVFSLFLDAVGAAMALTIAVVSLLVALYSSPYMEHRFEEMGLDERHWGVYYLLYQLFTAGMLGAVMAGNGILFYLFLELTLIPSALLIVLYGYGDRVRVGLIYLVWTHLGALLYLLGLFLIHSYDFYLPGSGYVTGAGGGHALALALIVVGLAVKMAMSGLHLWLPYAHAEAPTPVSALLSPLLIGIGAYAMLRAGVGFFPRLWGSVSPILLLWALATMLYGGFLVLAQRDVKRLLAYSSISQMGYLMLGLAAANPVGETGTVLHYMAHALGKAILFGVAGVFIVGLGTRDLGELGGLLQRMPYTAAVALLGFMMISGIPPTLGMWSEVYLVFGFARWASGYGPGAFVVLAAGVAAAMTLTAVYSFLAFRNMFLGRPGRAYERAGEEGVRGLLAPLVALAVLGVALFILVNLVAGPVLSLLRQVYG</sequence>
<feature type="transmembrane region" description="Helical" evidence="6">
    <location>
        <begin position="46"/>
        <end position="70"/>
    </location>
</feature>
<feature type="transmembrane region" description="Helical" evidence="6">
    <location>
        <begin position="354"/>
        <end position="372"/>
    </location>
</feature>
<feature type="transmembrane region" description="Helical" evidence="6">
    <location>
        <begin position="129"/>
        <end position="147"/>
    </location>
</feature>
<dbReference type="PANTHER" id="PTHR42703">
    <property type="entry name" value="NADH DEHYDROGENASE"/>
    <property type="match status" value="1"/>
</dbReference>
<dbReference type="Pfam" id="PF00361">
    <property type="entry name" value="Proton_antipo_M"/>
    <property type="match status" value="1"/>
</dbReference>
<dbReference type="InterPro" id="IPR001516">
    <property type="entry name" value="Proton_antipo_N"/>
</dbReference>
<feature type="transmembrane region" description="Helical" evidence="6">
    <location>
        <begin position="384"/>
        <end position="406"/>
    </location>
</feature>
<feature type="transmembrane region" description="Helical" evidence="6">
    <location>
        <begin position="222"/>
        <end position="244"/>
    </location>
</feature>
<dbReference type="GO" id="GO:0042773">
    <property type="term" value="P:ATP synthesis coupled electron transport"/>
    <property type="evidence" value="ECO:0007669"/>
    <property type="project" value="InterPro"/>
</dbReference>
<evidence type="ECO:0000256" key="5">
    <source>
        <dbReference type="ARBA" id="ARBA00023136"/>
    </source>
</evidence>
<feature type="transmembrane region" description="Helical" evidence="6">
    <location>
        <begin position="181"/>
        <end position="202"/>
    </location>
</feature>
<dbReference type="PANTHER" id="PTHR42703:SF1">
    <property type="entry name" value="NA(+)_H(+) ANTIPORTER SUBUNIT D1"/>
    <property type="match status" value="1"/>
</dbReference>
<name>A0A0V8RVI3_PYROC</name>
<evidence type="ECO:0000256" key="4">
    <source>
        <dbReference type="ARBA" id="ARBA00022989"/>
    </source>
</evidence>
<feature type="domain" description="NADH-Ubiquinone oxidoreductase (complex I) chain 5 N-terminal" evidence="8">
    <location>
        <begin position="83"/>
        <end position="115"/>
    </location>
</feature>
<evidence type="ECO:0000313" key="10">
    <source>
        <dbReference type="Proteomes" id="UP000053352"/>
    </source>
</evidence>
<keyword evidence="3 6" id="KW-0812">Transmembrane</keyword>
<feature type="transmembrane region" description="Helical" evidence="6">
    <location>
        <begin position="426"/>
        <end position="449"/>
    </location>
</feature>
<proteinExistence type="predicted"/>
<accession>A0A0V8RVI3</accession>
<dbReference type="Pfam" id="PF00662">
    <property type="entry name" value="Proton_antipo_N"/>
    <property type="match status" value="1"/>
</dbReference>
<keyword evidence="4 6" id="KW-1133">Transmembrane helix</keyword>
<evidence type="ECO:0000256" key="6">
    <source>
        <dbReference type="SAM" id="Phobius"/>
    </source>
</evidence>
<evidence type="ECO:0000313" key="9">
    <source>
        <dbReference type="EMBL" id="KSW12071.1"/>
    </source>
</evidence>
<keyword evidence="2" id="KW-1003">Cell membrane</keyword>
<dbReference type="EMBL" id="LNTB01000001">
    <property type="protein sequence ID" value="KSW12071.1"/>
    <property type="molecule type" value="Genomic_DNA"/>
</dbReference>
<keyword evidence="10" id="KW-1185">Reference proteome</keyword>
<evidence type="ECO:0000256" key="1">
    <source>
        <dbReference type="ARBA" id="ARBA00004651"/>
    </source>
</evidence>
<dbReference type="PRINTS" id="PR01437">
    <property type="entry name" value="NUOXDRDTASE4"/>
</dbReference>
<comment type="caution">
    <text evidence="9">The sequence shown here is derived from an EMBL/GenBank/DDBJ whole genome shotgun (WGS) entry which is preliminary data.</text>
</comment>
<feature type="transmembrane region" description="Helical" evidence="6">
    <location>
        <begin position="153"/>
        <end position="174"/>
    </location>
</feature>
<dbReference type="InterPro" id="IPR050586">
    <property type="entry name" value="CPA3_Na-H_Antiporter_D"/>
</dbReference>
<protein>
    <recommendedName>
        <fullName evidence="11">NADH dehydrogenase</fullName>
    </recommendedName>
</protein>
<keyword evidence="5 6" id="KW-0472">Membrane</keyword>
<gene>
    <name evidence="9" type="ORF">CF15_04650</name>
</gene>
<evidence type="ECO:0000259" key="8">
    <source>
        <dbReference type="Pfam" id="PF00662"/>
    </source>
</evidence>
<feature type="transmembrane region" description="Helical" evidence="6">
    <location>
        <begin position="315"/>
        <end position="334"/>
    </location>
</feature>
<dbReference type="AlphaFoldDB" id="A0A0V8RVI3"/>
<dbReference type="InterPro" id="IPR003918">
    <property type="entry name" value="NADH_UbQ_OxRdtase"/>
</dbReference>
<feature type="transmembrane region" description="Helical" evidence="6">
    <location>
        <begin position="82"/>
        <end position="108"/>
    </location>
</feature>